<dbReference type="GO" id="GO:0016020">
    <property type="term" value="C:membrane"/>
    <property type="evidence" value="ECO:0007669"/>
    <property type="project" value="UniProtKB-SubCell"/>
</dbReference>
<feature type="transmembrane region" description="Helical" evidence="7">
    <location>
        <begin position="263"/>
        <end position="284"/>
    </location>
</feature>
<keyword evidence="9" id="KW-1185">Reference proteome</keyword>
<dbReference type="RefSeq" id="WP_261617239.1">
    <property type="nucleotide sequence ID" value="NZ_JALIDZ010000008.1"/>
</dbReference>
<organism evidence="8 9">
    <name type="scientific">Microbaculum marinisediminis</name>
    <dbReference type="NCBI Taxonomy" id="2931392"/>
    <lineage>
        <taxon>Bacteria</taxon>
        <taxon>Pseudomonadati</taxon>
        <taxon>Pseudomonadota</taxon>
        <taxon>Alphaproteobacteria</taxon>
        <taxon>Hyphomicrobiales</taxon>
        <taxon>Tepidamorphaceae</taxon>
        <taxon>Microbaculum</taxon>
    </lineage>
</organism>
<feature type="region of interest" description="Disordered" evidence="6">
    <location>
        <begin position="340"/>
        <end position="360"/>
    </location>
</feature>
<evidence type="ECO:0000313" key="9">
    <source>
        <dbReference type="Proteomes" id="UP001320898"/>
    </source>
</evidence>
<reference evidence="8 9" key="1">
    <citation type="submission" date="2022-04" db="EMBL/GenBank/DDBJ databases">
        <authorList>
            <person name="Ye Y.-Q."/>
            <person name="Du Z.-J."/>
        </authorList>
    </citation>
    <scope>NUCLEOTIDE SEQUENCE [LARGE SCALE GENOMIC DNA]</scope>
    <source>
        <strain evidence="8 9">A6E488</strain>
    </source>
</reference>
<dbReference type="Pfam" id="PF01594">
    <property type="entry name" value="AI-2E_transport"/>
    <property type="match status" value="1"/>
</dbReference>
<dbReference type="EMBL" id="JALIDZ010000008">
    <property type="protein sequence ID" value="MCT8973658.1"/>
    <property type="molecule type" value="Genomic_DNA"/>
</dbReference>
<keyword evidence="4 7" id="KW-1133">Transmembrane helix</keyword>
<feature type="transmembrane region" description="Helical" evidence="7">
    <location>
        <begin position="6"/>
        <end position="37"/>
    </location>
</feature>
<evidence type="ECO:0000256" key="2">
    <source>
        <dbReference type="ARBA" id="ARBA00009773"/>
    </source>
</evidence>
<evidence type="ECO:0000256" key="5">
    <source>
        <dbReference type="ARBA" id="ARBA00023136"/>
    </source>
</evidence>
<keyword evidence="5 7" id="KW-0472">Membrane</keyword>
<comment type="subcellular location">
    <subcellularLocation>
        <location evidence="1">Membrane</location>
        <topology evidence="1">Multi-pass membrane protein</topology>
    </subcellularLocation>
</comment>
<keyword evidence="3 7" id="KW-0812">Transmembrane</keyword>
<name>A0AAW5R455_9HYPH</name>
<comment type="caution">
    <text evidence="8">The sequence shown here is derived from an EMBL/GenBank/DDBJ whole genome shotgun (WGS) entry which is preliminary data.</text>
</comment>
<comment type="similarity">
    <text evidence="2">Belongs to the autoinducer-2 exporter (AI-2E) (TC 2.A.86) family.</text>
</comment>
<gene>
    <name evidence="8" type="ORF">MUB46_17480</name>
</gene>
<feature type="transmembrane region" description="Helical" evidence="7">
    <location>
        <begin position="296"/>
        <end position="322"/>
    </location>
</feature>
<protein>
    <submittedName>
        <fullName evidence="8">AI-2E family transporter</fullName>
    </submittedName>
</protein>
<dbReference type="GO" id="GO:0055085">
    <property type="term" value="P:transmembrane transport"/>
    <property type="evidence" value="ECO:0007669"/>
    <property type="project" value="TreeGrafter"/>
</dbReference>
<evidence type="ECO:0000313" key="8">
    <source>
        <dbReference type="EMBL" id="MCT8973658.1"/>
    </source>
</evidence>
<feature type="transmembrane region" description="Helical" evidence="7">
    <location>
        <begin position="224"/>
        <end position="256"/>
    </location>
</feature>
<feature type="transmembrane region" description="Helical" evidence="7">
    <location>
        <begin position="196"/>
        <end position="218"/>
    </location>
</feature>
<feature type="transmembrane region" description="Helical" evidence="7">
    <location>
        <begin position="49"/>
        <end position="73"/>
    </location>
</feature>
<proteinExistence type="inferred from homology"/>
<dbReference type="AlphaFoldDB" id="A0AAW5R455"/>
<dbReference type="PANTHER" id="PTHR21716:SF16">
    <property type="entry name" value="BLL1467 PROTEIN"/>
    <property type="match status" value="1"/>
</dbReference>
<dbReference type="PANTHER" id="PTHR21716">
    <property type="entry name" value="TRANSMEMBRANE PROTEIN"/>
    <property type="match status" value="1"/>
</dbReference>
<feature type="transmembrane region" description="Helical" evidence="7">
    <location>
        <begin position="141"/>
        <end position="161"/>
    </location>
</feature>
<dbReference type="InterPro" id="IPR002549">
    <property type="entry name" value="AI-2E-like"/>
</dbReference>
<accession>A0AAW5R455</accession>
<evidence type="ECO:0000256" key="4">
    <source>
        <dbReference type="ARBA" id="ARBA00022989"/>
    </source>
</evidence>
<evidence type="ECO:0000256" key="6">
    <source>
        <dbReference type="SAM" id="MobiDB-lite"/>
    </source>
</evidence>
<dbReference type="Proteomes" id="UP001320898">
    <property type="component" value="Unassembled WGS sequence"/>
</dbReference>
<sequence>MRASLFIIAGAAVLFGMYFGRGLFMPIAIALVLSLTLSPIVRTASRRGLPAGLTASVLVVGLATTLLVGSLTLTQPIMDWIDDAPSIGRQLRDRLESIRKPVEAVNEAGKEVQKIAESEDPTVQEVSVRQPGLLNRAANHVAGIGATILVTFGLTLYMLAYSSTFYEKVVRVLPRLSDKKRALRIAYDVERIVSRYLLTVASINVVLGIIIGISMWLAGMPNPILWGLAAMLLNFLPYIGAAVGVLVSAAVALVTFDSILQALVAPLVYLCVTALEGNFITPAILGRRLELNPVAILLSVLLWGFVWGVIGILIAVPLLVVLKVFCDHVDGLHGLGEFLSGARPPPDEPEEPVATPRTAG</sequence>
<evidence type="ECO:0000256" key="7">
    <source>
        <dbReference type="SAM" id="Phobius"/>
    </source>
</evidence>
<evidence type="ECO:0000256" key="1">
    <source>
        <dbReference type="ARBA" id="ARBA00004141"/>
    </source>
</evidence>
<evidence type="ECO:0000256" key="3">
    <source>
        <dbReference type="ARBA" id="ARBA00022692"/>
    </source>
</evidence>